<evidence type="ECO:0000259" key="7">
    <source>
        <dbReference type="PROSITE" id="PS51900"/>
    </source>
</evidence>
<dbReference type="Pfam" id="PF00589">
    <property type="entry name" value="Phage_integrase"/>
    <property type="match status" value="1"/>
</dbReference>
<dbReference type="PANTHER" id="PTHR30349:SF41">
    <property type="entry name" value="INTEGRASE_RECOMBINASE PROTEIN MJ0367-RELATED"/>
    <property type="match status" value="1"/>
</dbReference>
<evidence type="ECO:0000256" key="4">
    <source>
        <dbReference type="ARBA" id="ARBA00023172"/>
    </source>
</evidence>
<dbReference type="Gene3D" id="1.10.150.130">
    <property type="match status" value="1"/>
</dbReference>
<feature type="domain" description="Tyr recombinase" evidence="6">
    <location>
        <begin position="197"/>
        <end position="405"/>
    </location>
</feature>
<sequence length="425" mass="48555">MTEKNEKQQDSSIELGLIAYGDMVFDYGDPAKDLDAVTQAIELGLIQKPRFTESPTKPTRKSYKFGDLIDSFIDEYKQDRPKVADTTFKQYRGYLTVACALLENPLLSEIDQITIKQMKELLIFAPANAKQRFKNDWVAYRAAAVSKQHKHTLSHESVKNHQQWVKNYLKFCFENGHTESDLSEYVKVLKVSKDNKTKRIPFTADDLKKIFSGHLYNGSEPVYPARYWLPVLALYTGARIEEICQLNVSDIKKSDGGNWYIDINDEEAGKKLKTENAVRHVPIHPQLERAGFLEFVKSVQTENLFVEGLSNRAKKSSNLSQWFNRDEPRCKGYFVRCGITKNGSRGNREWTKVFHSFRHTFITACRDSGLQDSYIAAIVGHEQAYAITHGYGDKYSTDLLATEMDKVILPEFPLPTSLIPYGAFS</sequence>
<organism evidence="8 9">
    <name type="scientific">Parendozoicomonas haliclonae</name>
    <dbReference type="NCBI Taxonomy" id="1960125"/>
    <lineage>
        <taxon>Bacteria</taxon>
        <taxon>Pseudomonadati</taxon>
        <taxon>Pseudomonadota</taxon>
        <taxon>Gammaproteobacteria</taxon>
        <taxon>Oceanospirillales</taxon>
        <taxon>Endozoicomonadaceae</taxon>
        <taxon>Parendozoicomonas</taxon>
    </lineage>
</organism>
<dbReference type="EMBL" id="FWPT01000002">
    <property type="protein sequence ID" value="SMA40073.1"/>
    <property type="molecule type" value="Genomic_DNA"/>
</dbReference>
<dbReference type="Proteomes" id="UP000196573">
    <property type="component" value="Unassembled WGS sequence"/>
</dbReference>
<keyword evidence="4" id="KW-0233">DNA recombination</keyword>
<comment type="similarity">
    <text evidence="1">Belongs to the 'phage' integrase family.</text>
</comment>
<proteinExistence type="inferred from homology"/>
<dbReference type="GO" id="GO:0003677">
    <property type="term" value="F:DNA binding"/>
    <property type="evidence" value="ECO:0007669"/>
    <property type="project" value="UniProtKB-UniRule"/>
</dbReference>
<keyword evidence="2" id="KW-0229">DNA integration</keyword>
<evidence type="ECO:0000256" key="5">
    <source>
        <dbReference type="PROSITE-ProRule" id="PRU01248"/>
    </source>
</evidence>
<evidence type="ECO:0000256" key="2">
    <source>
        <dbReference type="ARBA" id="ARBA00022908"/>
    </source>
</evidence>
<dbReference type="PROSITE" id="PS51898">
    <property type="entry name" value="TYR_RECOMBINASE"/>
    <property type="match status" value="1"/>
</dbReference>
<dbReference type="InterPro" id="IPR044068">
    <property type="entry name" value="CB"/>
</dbReference>
<protein>
    <submittedName>
        <fullName evidence="8">Site-specific tyrosine recombinase XerC</fullName>
    </submittedName>
</protein>
<dbReference type="GO" id="GO:0006310">
    <property type="term" value="P:DNA recombination"/>
    <property type="evidence" value="ECO:0007669"/>
    <property type="project" value="UniProtKB-KW"/>
</dbReference>
<dbReference type="InterPro" id="IPR010998">
    <property type="entry name" value="Integrase_recombinase_N"/>
</dbReference>
<dbReference type="InterPro" id="IPR011010">
    <property type="entry name" value="DNA_brk_join_enz"/>
</dbReference>
<dbReference type="InterPro" id="IPR050090">
    <property type="entry name" value="Tyrosine_recombinase_XerCD"/>
</dbReference>
<evidence type="ECO:0000256" key="1">
    <source>
        <dbReference type="ARBA" id="ARBA00008857"/>
    </source>
</evidence>
<dbReference type="PROSITE" id="PS51900">
    <property type="entry name" value="CB"/>
    <property type="match status" value="1"/>
</dbReference>
<accession>A0A1X7AGM9</accession>
<evidence type="ECO:0000313" key="8">
    <source>
        <dbReference type="EMBL" id="SMA40073.1"/>
    </source>
</evidence>
<dbReference type="InterPro" id="IPR013762">
    <property type="entry name" value="Integrase-like_cat_sf"/>
</dbReference>
<evidence type="ECO:0000259" key="6">
    <source>
        <dbReference type="PROSITE" id="PS51898"/>
    </source>
</evidence>
<dbReference type="PANTHER" id="PTHR30349">
    <property type="entry name" value="PHAGE INTEGRASE-RELATED"/>
    <property type="match status" value="1"/>
</dbReference>
<keyword evidence="3 5" id="KW-0238">DNA-binding</keyword>
<gene>
    <name evidence="8" type="ORF">EHSB41UT_01135</name>
</gene>
<dbReference type="SUPFAM" id="SSF56349">
    <property type="entry name" value="DNA breaking-rejoining enzymes"/>
    <property type="match status" value="1"/>
</dbReference>
<evidence type="ECO:0000313" key="9">
    <source>
        <dbReference type="Proteomes" id="UP000196573"/>
    </source>
</evidence>
<evidence type="ECO:0000256" key="3">
    <source>
        <dbReference type="ARBA" id="ARBA00023125"/>
    </source>
</evidence>
<feature type="domain" description="Core-binding (CB)" evidence="7">
    <location>
        <begin position="63"/>
        <end position="173"/>
    </location>
</feature>
<dbReference type="AlphaFoldDB" id="A0A1X7AGM9"/>
<dbReference type="InterPro" id="IPR002104">
    <property type="entry name" value="Integrase_catalytic"/>
</dbReference>
<name>A0A1X7AGM9_9GAMM</name>
<dbReference type="RefSeq" id="WP_165767163.1">
    <property type="nucleotide sequence ID" value="NZ_CBCSCN010000001.1"/>
</dbReference>
<dbReference type="Gene3D" id="1.10.443.10">
    <property type="entry name" value="Intergrase catalytic core"/>
    <property type="match status" value="1"/>
</dbReference>
<dbReference type="CDD" id="cd01184">
    <property type="entry name" value="INT_C_like_1"/>
    <property type="match status" value="1"/>
</dbReference>
<reference evidence="8 9" key="1">
    <citation type="submission" date="2017-03" db="EMBL/GenBank/DDBJ databases">
        <authorList>
            <person name="Afonso C.L."/>
            <person name="Miller P.J."/>
            <person name="Scott M.A."/>
            <person name="Spackman E."/>
            <person name="Goraichik I."/>
            <person name="Dimitrov K.M."/>
            <person name="Suarez D.L."/>
            <person name="Swayne D.E."/>
        </authorList>
    </citation>
    <scope>NUCLEOTIDE SEQUENCE [LARGE SCALE GENOMIC DNA]</scope>
    <source>
        <strain evidence="8">SB41UT1</strain>
    </source>
</reference>
<dbReference type="GO" id="GO:0015074">
    <property type="term" value="P:DNA integration"/>
    <property type="evidence" value="ECO:0007669"/>
    <property type="project" value="UniProtKB-KW"/>
</dbReference>
<keyword evidence="9" id="KW-1185">Reference proteome</keyword>